<dbReference type="SUPFAM" id="SSF64438">
    <property type="entry name" value="CNF1/YfiH-like putative cysteine hydrolases"/>
    <property type="match status" value="1"/>
</dbReference>
<dbReference type="Proteomes" id="UP000242497">
    <property type="component" value="Unassembled WGS sequence"/>
</dbReference>
<proteinExistence type="inferred from homology"/>
<evidence type="ECO:0000256" key="10">
    <source>
        <dbReference type="ARBA" id="ARBA00049893"/>
    </source>
</evidence>
<keyword evidence="6" id="KW-0378">Hydrolase</keyword>
<dbReference type="Pfam" id="PF02578">
    <property type="entry name" value="Cu-oxidase_4"/>
    <property type="match status" value="1"/>
</dbReference>
<gene>
    <name evidence="12" type="ORF">SAMN02744037_00333</name>
</gene>
<dbReference type="PANTHER" id="PTHR30616">
    <property type="entry name" value="UNCHARACTERIZED PROTEIN YFIH"/>
    <property type="match status" value="1"/>
</dbReference>
<accession>A0A1M6KD84</accession>
<dbReference type="AlphaFoldDB" id="A0A1M6KD84"/>
<dbReference type="Gene3D" id="3.60.140.10">
    <property type="entry name" value="CNF1/YfiH-like putative cysteine hydrolases"/>
    <property type="match status" value="1"/>
</dbReference>
<comment type="similarity">
    <text evidence="3 11">Belongs to the purine nucleoside phosphorylase YfiH/LACC1 family.</text>
</comment>
<comment type="catalytic activity">
    <reaction evidence="8">
        <text>adenosine + H2O + H(+) = inosine + NH4(+)</text>
        <dbReference type="Rhea" id="RHEA:24408"/>
        <dbReference type="ChEBI" id="CHEBI:15377"/>
        <dbReference type="ChEBI" id="CHEBI:15378"/>
        <dbReference type="ChEBI" id="CHEBI:16335"/>
        <dbReference type="ChEBI" id="CHEBI:17596"/>
        <dbReference type="ChEBI" id="CHEBI:28938"/>
        <dbReference type="EC" id="3.5.4.4"/>
    </reaction>
    <physiologicalReaction direction="left-to-right" evidence="8">
        <dbReference type="Rhea" id="RHEA:24409"/>
    </physiologicalReaction>
</comment>
<dbReference type="EMBL" id="FRAE01000007">
    <property type="protein sequence ID" value="SHJ56900.1"/>
    <property type="molecule type" value="Genomic_DNA"/>
</dbReference>
<dbReference type="STRING" id="1123349.SAMN02744037_00333"/>
<comment type="catalytic activity">
    <reaction evidence="9">
        <text>adenosine + phosphate = alpha-D-ribose 1-phosphate + adenine</text>
        <dbReference type="Rhea" id="RHEA:27642"/>
        <dbReference type="ChEBI" id="CHEBI:16335"/>
        <dbReference type="ChEBI" id="CHEBI:16708"/>
        <dbReference type="ChEBI" id="CHEBI:43474"/>
        <dbReference type="ChEBI" id="CHEBI:57720"/>
        <dbReference type="EC" id="2.4.2.1"/>
    </reaction>
    <physiologicalReaction direction="left-to-right" evidence="9">
        <dbReference type="Rhea" id="RHEA:27643"/>
    </physiologicalReaction>
</comment>
<evidence type="ECO:0000256" key="7">
    <source>
        <dbReference type="ARBA" id="ARBA00022833"/>
    </source>
</evidence>
<evidence type="ECO:0000256" key="11">
    <source>
        <dbReference type="RuleBase" id="RU361274"/>
    </source>
</evidence>
<dbReference type="PANTHER" id="PTHR30616:SF2">
    <property type="entry name" value="PURINE NUCLEOSIDE PHOSPHORYLASE LACC1"/>
    <property type="match status" value="1"/>
</dbReference>
<evidence type="ECO:0000256" key="6">
    <source>
        <dbReference type="ARBA" id="ARBA00022801"/>
    </source>
</evidence>
<evidence type="ECO:0000256" key="9">
    <source>
        <dbReference type="ARBA" id="ARBA00048968"/>
    </source>
</evidence>
<dbReference type="CDD" id="cd16833">
    <property type="entry name" value="YfiH"/>
    <property type="match status" value="1"/>
</dbReference>
<evidence type="ECO:0000256" key="4">
    <source>
        <dbReference type="ARBA" id="ARBA00022679"/>
    </source>
</evidence>
<dbReference type="InterPro" id="IPR003730">
    <property type="entry name" value="Cu_polyphenol_OxRdtase"/>
</dbReference>
<dbReference type="GO" id="GO:0016787">
    <property type="term" value="F:hydrolase activity"/>
    <property type="evidence" value="ECO:0007669"/>
    <property type="project" value="UniProtKB-KW"/>
</dbReference>
<evidence type="ECO:0000256" key="3">
    <source>
        <dbReference type="ARBA" id="ARBA00007353"/>
    </source>
</evidence>
<evidence type="ECO:0000256" key="5">
    <source>
        <dbReference type="ARBA" id="ARBA00022723"/>
    </source>
</evidence>
<evidence type="ECO:0000256" key="1">
    <source>
        <dbReference type="ARBA" id="ARBA00000553"/>
    </source>
</evidence>
<evidence type="ECO:0000256" key="8">
    <source>
        <dbReference type="ARBA" id="ARBA00047989"/>
    </source>
</evidence>
<keyword evidence="7" id="KW-0862">Zinc</keyword>
<dbReference type="RefSeq" id="WP_143151272.1">
    <property type="nucleotide sequence ID" value="NZ_FRAE01000007.1"/>
</dbReference>
<dbReference type="InterPro" id="IPR038371">
    <property type="entry name" value="Cu_polyphenol_OxRdtase_sf"/>
</dbReference>
<dbReference type="InterPro" id="IPR011324">
    <property type="entry name" value="Cytotoxic_necrot_fac-like_cat"/>
</dbReference>
<protein>
    <recommendedName>
        <fullName evidence="11">Purine nucleoside phosphorylase</fullName>
    </recommendedName>
</protein>
<reference evidence="13" key="1">
    <citation type="submission" date="2016-11" db="EMBL/GenBank/DDBJ databases">
        <authorList>
            <person name="Varghese N."/>
            <person name="Submissions S."/>
        </authorList>
    </citation>
    <scope>NUCLEOTIDE SEQUENCE [LARGE SCALE GENOMIC DNA]</scope>
    <source>
        <strain evidence="13">DSM 15518</strain>
    </source>
</reference>
<keyword evidence="13" id="KW-1185">Reference proteome</keyword>
<evidence type="ECO:0000256" key="2">
    <source>
        <dbReference type="ARBA" id="ARBA00003215"/>
    </source>
</evidence>
<organism evidence="12 13">
    <name type="scientific">Tepidibacter formicigenes DSM 15518</name>
    <dbReference type="NCBI Taxonomy" id="1123349"/>
    <lineage>
        <taxon>Bacteria</taxon>
        <taxon>Bacillati</taxon>
        <taxon>Bacillota</taxon>
        <taxon>Clostridia</taxon>
        <taxon>Peptostreptococcales</taxon>
        <taxon>Peptostreptococcaceae</taxon>
        <taxon>Tepidibacter</taxon>
    </lineage>
</organism>
<comment type="catalytic activity">
    <reaction evidence="10">
        <text>S-methyl-5'-thioadenosine + phosphate = 5-(methylsulfanyl)-alpha-D-ribose 1-phosphate + adenine</text>
        <dbReference type="Rhea" id="RHEA:11852"/>
        <dbReference type="ChEBI" id="CHEBI:16708"/>
        <dbReference type="ChEBI" id="CHEBI:17509"/>
        <dbReference type="ChEBI" id="CHEBI:43474"/>
        <dbReference type="ChEBI" id="CHEBI:58533"/>
        <dbReference type="EC" id="2.4.2.28"/>
    </reaction>
    <physiologicalReaction direction="left-to-right" evidence="10">
        <dbReference type="Rhea" id="RHEA:11853"/>
    </physiologicalReaction>
</comment>
<keyword evidence="5" id="KW-0479">Metal-binding</keyword>
<dbReference type="NCBIfam" id="TIGR00726">
    <property type="entry name" value="peptidoglycan editing factor PgeF"/>
    <property type="match status" value="1"/>
</dbReference>
<dbReference type="GO" id="GO:0005507">
    <property type="term" value="F:copper ion binding"/>
    <property type="evidence" value="ECO:0007669"/>
    <property type="project" value="TreeGrafter"/>
</dbReference>
<evidence type="ECO:0000313" key="12">
    <source>
        <dbReference type="EMBL" id="SHJ56900.1"/>
    </source>
</evidence>
<keyword evidence="4" id="KW-0808">Transferase</keyword>
<sequence length="235" mass="27016">MKYIFFDDIKKYPFVNIAFTTKDLDISKEIDREVFCKDLDFNFKNLTFNKQVHGNNIAIIDDVNKIGTISEGDGLITKLSKVPIMVFVADCVSIGFIDTKNKVIGCAHAGWRGTFEEISSNLIKNMKKNFNSKSNDIICIIGPSIGPCCYEVGEDLIKKFNNKFTNIDDSFYIIKDEKYFLDLWRINEYILINNGIKKENIINLNLCTHCNGDLFHSYRRDKGTSKRMGFIIELI</sequence>
<dbReference type="OrthoDB" id="4279at2"/>
<evidence type="ECO:0000313" key="13">
    <source>
        <dbReference type="Proteomes" id="UP000242497"/>
    </source>
</evidence>
<comment type="catalytic activity">
    <reaction evidence="1">
        <text>inosine + phosphate = alpha-D-ribose 1-phosphate + hypoxanthine</text>
        <dbReference type="Rhea" id="RHEA:27646"/>
        <dbReference type="ChEBI" id="CHEBI:17368"/>
        <dbReference type="ChEBI" id="CHEBI:17596"/>
        <dbReference type="ChEBI" id="CHEBI:43474"/>
        <dbReference type="ChEBI" id="CHEBI:57720"/>
        <dbReference type="EC" id="2.4.2.1"/>
    </reaction>
    <physiologicalReaction direction="left-to-right" evidence="1">
        <dbReference type="Rhea" id="RHEA:27647"/>
    </physiologicalReaction>
</comment>
<name>A0A1M6KD84_9FIRM</name>
<comment type="function">
    <text evidence="2">Purine nucleoside enzyme that catalyzes the phosphorolysis of adenosine and inosine nucleosides, yielding D-ribose 1-phosphate and the respective free bases, adenine and hypoxanthine. Also catalyzes the phosphorolysis of S-methyl-5'-thioadenosine into adenine and S-methyl-5-thio-alpha-D-ribose 1-phosphate. Also has adenosine deaminase activity.</text>
</comment>
<dbReference type="GO" id="GO:0017061">
    <property type="term" value="F:S-methyl-5-thioadenosine phosphorylase activity"/>
    <property type="evidence" value="ECO:0007669"/>
    <property type="project" value="UniProtKB-EC"/>
</dbReference>